<evidence type="ECO:0000313" key="4">
    <source>
        <dbReference type="Proteomes" id="UP000575083"/>
    </source>
</evidence>
<dbReference type="InterPro" id="IPR003362">
    <property type="entry name" value="Bact_transf"/>
</dbReference>
<reference evidence="3 4" key="1">
    <citation type="submission" date="2020-08" db="EMBL/GenBank/DDBJ databases">
        <title>Functional genomics of gut bacteria from endangered species of beetles.</title>
        <authorList>
            <person name="Carlos-Shanley C."/>
        </authorList>
    </citation>
    <scope>NUCLEOTIDE SEQUENCE [LARGE SCALE GENOMIC DNA]</scope>
    <source>
        <strain evidence="3 4">S00198</strain>
    </source>
</reference>
<evidence type="ECO:0000259" key="2">
    <source>
        <dbReference type="Pfam" id="PF02397"/>
    </source>
</evidence>
<comment type="caution">
    <text evidence="3">The sequence shown here is derived from an EMBL/GenBank/DDBJ whole genome shotgun (WGS) entry which is preliminary data.</text>
</comment>
<dbReference type="AlphaFoldDB" id="A0A7X0U9I1"/>
<accession>A0A7X0U9I1</accession>
<dbReference type="EMBL" id="JACHLK010000005">
    <property type="protein sequence ID" value="MBB6560297.1"/>
    <property type="molecule type" value="Genomic_DNA"/>
</dbReference>
<gene>
    <name evidence="3" type="ORF">HNP48_002971</name>
</gene>
<dbReference type="GO" id="GO:0016780">
    <property type="term" value="F:phosphotransferase activity, for other substituted phosphate groups"/>
    <property type="evidence" value="ECO:0007669"/>
    <property type="project" value="TreeGrafter"/>
</dbReference>
<protein>
    <submittedName>
        <fullName evidence="3">Lipopolysaccharide/colanic/teichoic acid biosynthesis glycosyltransferase</fullName>
    </submittedName>
</protein>
<feature type="domain" description="Bacterial sugar transferase" evidence="2">
    <location>
        <begin position="5"/>
        <end position="199"/>
    </location>
</feature>
<evidence type="ECO:0000313" key="3">
    <source>
        <dbReference type="EMBL" id="MBB6560297.1"/>
    </source>
</evidence>
<evidence type="ECO:0000256" key="1">
    <source>
        <dbReference type="ARBA" id="ARBA00006464"/>
    </source>
</evidence>
<dbReference type="Pfam" id="PF02397">
    <property type="entry name" value="Bac_transf"/>
    <property type="match status" value="1"/>
</dbReference>
<keyword evidence="3" id="KW-0808">Transferase</keyword>
<dbReference type="PANTHER" id="PTHR30576:SF20">
    <property type="entry name" value="QUINOVOSAMINEPHOSPHOTRANSFERAE-RELATED"/>
    <property type="match status" value="1"/>
</dbReference>
<sequence>MTVLKRLMDIVVAGSALLLLGPLLLAIALWVRCDSAGGALFRQERVGRHGRHFTIYKFRTMRTGADKAGPAITVGEDARITRAGHWLRHSKLDELPQLFNVLTGDMSLVGPRPEVPRYVAMYPADLHDLVLSVRPGITDLASIAFRNESALLAQSADPERTYVEDILPVKLDYAARYAQHPSLWQDVVILVRTAHAVLKPSQAPSQPR</sequence>
<organism evidence="3 4">
    <name type="scientific">Acidovorax soli</name>
    <dbReference type="NCBI Taxonomy" id="592050"/>
    <lineage>
        <taxon>Bacteria</taxon>
        <taxon>Pseudomonadati</taxon>
        <taxon>Pseudomonadota</taxon>
        <taxon>Betaproteobacteria</taxon>
        <taxon>Burkholderiales</taxon>
        <taxon>Comamonadaceae</taxon>
        <taxon>Acidovorax</taxon>
    </lineage>
</organism>
<keyword evidence="4" id="KW-1185">Reference proteome</keyword>
<name>A0A7X0U9I1_9BURK</name>
<comment type="similarity">
    <text evidence="1">Belongs to the bacterial sugar transferase family.</text>
</comment>
<dbReference type="Proteomes" id="UP000575083">
    <property type="component" value="Unassembled WGS sequence"/>
</dbReference>
<proteinExistence type="inferred from homology"/>
<dbReference type="PANTHER" id="PTHR30576">
    <property type="entry name" value="COLANIC BIOSYNTHESIS UDP-GLUCOSE LIPID CARRIER TRANSFERASE"/>
    <property type="match status" value="1"/>
</dbReference>